<comment type="caution">
    <text evidence="1">The sequence shown here is derived from an EMBL/GenBank/DDBJ whole genome shotgun (WGS) entry which is preliminary data.</text>
</comment>
<keyword evidence="2" id="KW-1185">Reference proteome</keyword>
<gene>
    <name evidence="1" type="ORF">MKY91_04805</name>
</gene>
<evidence type="ECO:0000313" key="1">
    <source>
        <dbReference type="EMBL" id="MEN0642484.1"/>
    </source>
</evidence>
<sequence length="64" mass="7741">MKYLIDTTQKLIHRSSFVRDSCAFHTTSLESRESTHSELYVQKLIDEEQYKKCERCYSTIYKRD</sequence>
<protein>
    <submittedName>
        <fullName evidence="1">Uncharacterized protein</fullName>
    </submittedName>
</protein>
<accession>A0ABU9VF00</accession>
<organism evidence="1 2">
    <name type="scientific">Alkalicoccobacillus gibsonii</name>
    <dbReference type="NCBI Taxonomy" id="79881"/>
    <lineage>
        <taxon>Bacteria</taxon>
        <taxon>Bacillati</taxon>
        <taxon>Bacillota</taxon>
        <taxon>Bacilli</taxon>
        <taxon>Bacillales</taxon>
        <taxon>Bacillaceae</taxon>
        <taxon>Alkalicoccobacillus</taxon>
    </lineage>
</organism>
<name>A0ABU9VF00_9BACI</name>
<dbReference type="EMBL" id="JBCITK010000001">
    <property type="protein sequence ID" value="MEN0642484.1"/>
    <property type="molecule type" value="Genomic_DNA"/>
</dbReference>
<dbReference type="RefSeq" id="WP_343129606.1">
    <property type="nucleotide sequence ID" value="NZ_JBCITK010000001.1"/>
</dbReference>
<proteinExistence type="predicted"/>
<reference evidence="1 2" key="1">
    <citation type="submission" date="2024-03" db="EMBL/GenBank/DDBJ databases">
        <title>Bacilli Hybrid Assemblies.</title>
        <authorList>
            <person name="Kovac J."/>
        </authorList>
    </citation>
    <scope>NUCLEOTIDE SEQUENCE [LARGE SCALE GENOMIC DNA]</scope>
    <source>
        <strain evidence="1 2">FSL R7-0666</strain>
    </source>
</reference>
<evidence type="ECO:0000313" key="2">
    <source>
        <dbReference type="Proteomes" id="UP001418796"/>
    </source>
</evidence>
<dbReference type="Proteomes" id="UP001418796">
    <property type="component" value="Unassembled WGS sequence"/>
</dbReference>